<dbReference type="PROSITE" id="PS51257">
    <property type="entry name" value="PROKAR_LIPOPROTEIN"/>
    <property type="match status" value="1"/>
</dbReference>
<protein>
    <recommendedName>
        <fullName evidence="4">Amastin-like protein</fullName>
    </recommendedName>
</protein>
<gene>
    <name evidence="2" type="ORF">CUR178_05642</name>
</gene>
<dbReference type="Proteomes" id="UP000674179">
    <property type="component" value="Chromosome 16"/>
</dbReference>
<evidence type="ECO:0000313" key="3">
    <source>
        <dbReference type="Proteomes" id="UP000674179"/>
    </source>
</evidence>
<dbReference type="OrthoDB" id="267214at2759"/>
<keyword evidence="1" id="KW-1133">Transmembrane helix</keyword>
<organism evidence="2 3">
    <name type="scientific">Leishmania enriettii</name>
    <dbReference type="NCBI Taxonomy" id="5663"/>
    <lineage>
        <taxon>Eukaryota</taxon>
        <taxon>Discoba</taxon>
        <taxon>Euglenozoa</taxon>
        <taxon>Kinetoplastea</taxon>
        <taxon>Metakinetoplastina</taxon>
        <taxon>Trypanosomatida</taxon>
        <taxon>Trypanosomatidae</taxon>
        <taxon>Leishmaniinae</taxon>
        <taxon>Leishmania</taxon>
    </lineage>
</organism>
<name>A0A836GIA7_LEIEN</name>
<proteinExistence type="predicted"/>
<evidence type="ECO:0008006" key="4">
    <source>
        <dbReference type="Google" id="ProtNLM"/>
    </source>
</evidence>
<dbReference type="RefSeq" id="XP_067694192.1">
    <property type="nucleotide sequence ID" value="XM_067837328.1"/>
</dbReference>
<keyword evidence="3" id="KW-1185">Reference proteome</keyword>
<keyword evidence="1" id="KW-0472">Membrane</keyword>
<feature type="transmembrane region" description="Helical" evidence="1">
    <location>
        <begin position="78"/>
        <end position="102"/>
    </location>
</feature>
<comment type="caution">
    <text evidence="2">The sequence shown here is derived from an EMBL/GenBank/DDBJ whole genome shotgun (WGS) entry which is preliminary data.</text>
</comment>
<feature type="transmembrane region" description="Helical" evidence="1">
    <location>
        <begin position="108"/>
        <end position="140"/>
    </location>
</feature>
<dbReference type="GeneID" id="94172838"/>
<reference evidence="2 3" key="1">
    <citation type="submission" date="2021-02" db="EMBL/GenBank/DDBJ databases">
        <title>Leishmania (Mundinia) enrietti genome sequencing and assembly.</title>
        <authorList>
            <person name="Almutairi H."/>
            <person name="Gatherer D."/>
        </authorList>
    </citation>
    <scope>NUCLEOTIDE SEQUENCE [LARGE SCALE GENOMIC DNA]</scope>
    <source>
        <strain evidence="2">CUR178</strain>
    </source>
</reference>
<feature type="transmembrane region" description="Helical" evidence="1">
    <location>
        <begin position="161"/>
        <end position="187"/>
    </location>
</feature>
<dbReference type="PANTHER" id="PTHR40741:SF1">
    <property type="entry name" value="AMASTIN"/>
    <property type="match status" value="1"/>
</dbReference>
<dbReference type="AlphaFoldDB" id="A0A836GIA7"/>
<evidence type="ECO:0000256" key="1">
    <source>
        <dbReference type="SAM" id="Phobius"/>
    </source>
</evidence>
<sequence length="225" mass="24221">MLCYRVTLLMCTIIFTACMTCSILFPIFRKVTNDPEKTRHTVYYWYMEMSTVITPDGSSETLTRRYYTRDLLCQQAKIFYVASSAISVAAAGIGGVACLILACWTTAGYSFIVGFAGFLATFLSMACAGAVVGLSTYIFTQDFCAHDAAAIEYQKAPKKDGYAMVEGFGLACAATGGFLIIAVIQLIGLCRGCQASAASSERVRHSKNAFDGGCDDVDSSISRNG</sequence>
<dbReference type="PANTHER" id="PTHR40741">
    <property type="entry name" value="AMASTIN-RELATED"/>
    <property type="match status" value="1"/>
</dbReference>
<feature type="transmembrane region" description="Helical" evidence="1">
    <location>
        <begin position="6"/>
        <end position="28"/>
    </location>
</feature>
<dbReference type="EMBL" id="JAFHKP010000016">
    <property type="protein sequence ID" value="KAG5482502.1"/>
    <property type="molecule type" value="Genomic_DNA"/>
</dbReference>
<keyword evidence="1" id="KW-0812">Transmembrane</keyword>
<dbReference type="KEGG" id="lenr:94172838"/>
<accession>A0A836GIA7</accession>
<evidence type="ECO:0000313" key="2">
    <source>
        <dbReference type="EMBL" id="KAG5482502.1"/>
    </source>
</evidence>